<evidence type="ECO:0000313" key="2">
    <source>
        <dbReference type="EMBL" id="KAL2469188.1"/>
    </source>
</evidence>
<sequence>MELPMDFKSNKCTIIGSCNGLVCLTDDDYGFSGRVIYVFNPLLQKFKCIIGSSYCCNRLNHEYTRVHVGFWYDDTKSDYKLIRIMHFRKGGLLSYDKEQSLVEVYSLNTRSWRKINYAKVSGIIECSYQHVFVDGTLNGLAGYSRKSEVMIEFILSFDCRSYVFREVELPSYQEHHLCPLVPNLEVYKGCLALFVALGCDEDRTAIWSLWLMKEFGVAET</sequence>
<dbReference type="AlphaFoldDB" id="A0ABD1PZ20"/>
<dbReference type="InterPro" id="IPR006527">
    <property type="entry name" value="F-box-assoc_dom_typ1"/>
</dbReference>
<dbReference type="InterPro" id="IPR050796">
    <property type="entry name" value="SCF_F-box_component"/>
</dbReference>
<dbReference type="EMBL" id="JBFOLJ010000016">
    <property type="protein sequence ID" value="KAL2469188.1"/>
    <property type="molecule type" value="Genomic_DNA"/>
</dbReference>
<protein>
    <submittedName>
        <fullName evidence="2">F-box protein CPR30</fullName>
    </submittedName>
</protein>
<dbReference type="Proteomes" id="UP001604277">
    <property type="component" value="Unassembled WGS sequence"/>
</dbReference>
<dbReference type="Pfam" id="PF07734">
    <property type="entry name" value="FBA_1"/>
    <property type="match status" value="1"/>
</dbReference>
<keyword evidence="3" id="KW-1185">Reference proteome</keyword>
<reference evidence="3" key="1">
    <citation type="submission" date="2024-07" db="EMBL/GenBank/DDBJ databases">
        <title>Two chromosome-level genome assemblies of Korean endemic species Abeliophyllum distichum and Forsythia ovata (Oleaceae).</title>
        <authorList>
            <person name="Jang H."/>
        </authorList>
    </citation>
    <scope>NUCLEOTIDE SEQUENCE [LARGE SCALE GENOMIC DNA]</scope>
</reference>
<proteinExistence type="predicted"/>
<evidence type="ECO:0000259" key="1">
    <source>
        <dbReference type="Pfam" id="PF07734"/>
    </source>
</evidence>
<comment type="caution">
    <text evidence="2">The sequence shown here is derived from an EMBL/GenBank/DDBJ whole genome shotgun (WGS) entry which is preliminary data.</text>
</comment>
<dbReference type="PANTHER" id="PTHR31672:SF13">
    <property type="entry name" value="F-BOX PROTEIN CPR30-LIKE"/>
    <property type="match status" value="1"/>
</dbReference>
<name>A0ABD1PZ20_9LAMI</name>
<organism evidence="2 3">
    <name type="scientific">Forsythia ovata</name>
    <dbReference type="NCBI Taxonomy" id="205694"/>
    <lineage>
        <taxon>Eukaryota</taxon>
        <taxon>Viridiplantae</taxon>
        <taxon>Streptophyta</taxon>
        <taxon>Embryophyta</taxon>
        <taxon>Tracheophyta</taxon>
        <taxon>Spermatophyta</taxon>
        <taxon>Magnoliopsida</taxon>
        <taxon>eudicotyledons</taxon>
        <taxon>Gunneridae</taxon>
        <taxon>Pentapetalae</taxon>
        <taxon>asterids</taxon>
        <taxon>lamiids</taxon>
        <taxon>Lamiales</taxon>
        <taxon>Oleaceae</taxon>
        <taxon>Forsythieae</taxon>
        <taxon>Forsythia</taxon>
    </lineage>
</organism>
<gene>
    <name evidence="2" type="ORF">Fot_50764</name>
</gene>
<accession>A0ABD1PZ20</accession>
<dbReference type="PANTHER" id="PTHR31672">
    <property type="entry name" value="BNACNNG10540D PROTEIN"/>
    <property type="match status" value="1"/>
</dbReference>
<evidence type="ECO:0000313" key="3">
    <source>
        <dbReference type="Proteomes" id="UP001604277"/>
    </source>
</evidence>
<feature type="domain" description="F-box associated beta-propeller type 1" evidence="1">
    <location>
        <begin position="11"/>
        <end position="189"/>
    </location>
</feature>